<keyword evidence="2" id="KW-1185">Reference proteome</keyword>
<name>A0ACB7TUF7_DIOAL</name>
<reference evidence="2" key="1">
    <citation type="journal article" date="2022" name="Nat. Commun.">
        <title>Chromosome evolution and the genetic basis of agronomically important traits in greater yam.</title>
        <authorList>
            <person name="Bredeson J.V."/>
            <person name="Lyons J.B."/>
            <person name="Oniyinde I.O."/>
            <person name="Okereke N.R."/>
            <person name="Kolade O."/>
            <person name="Nnabue I."/>
            <person name="Nwadili C.O."/>
            <person name="Hribova E."/>
            <person name="Parker M."/>
            <person name="Nwogha J."/>
            <person name="Shu S."/>
            <person name="Carlson J."/>
            <person name="Kariba R."/>
            <person name="Muthemba S."/>
            <person name="Knop K."/>
            <person name="Barton G.J."/>
            <person name="Sherwood A.V."/>
            <person name="Lopez-Montes A."/>
            <person name="Asiedu R."/>
            <person name="Jamnadass R."/>
            <person name="Muchugi A."/>
            <person name="Goodstein D."/>
            <person name="Egesi C.N."/>
            <person name="Featherston J."/>
            <person name="Asfaw A."/>
            <person name="Simpson G.G."/>
            <person name="Dolezel J."/>
            <person name="Hendre P.S."/>
            <person name="Van Deynze A."/>
            <person name="Kumar P.L."/>
            <person name="Obidiegwu J.E."/>
            <person name="Bhattacharjee R."/>
            <person name="Rokhsar D.S."/>
        </authorList>
    </citation>
    <scope>NUCLEOTIDE SEQUENCE [LARGE SCALE GENOMIC DNA]</scope>
    <source>
        <strain evidence="2">cv. TDa95/00328</strain>
    </source>
</reference>
<evidence type="ECO:0000313" key="2">
    <source>
        <dbReference type="Proteomes" id="UP000827976"/>
    </source>
</evidence>
<keyword evidence="1" id="KW-0378">Hydrolase</keyword>
<dbReference type="EC" id="3.1.3.16" evidence="1"/>
<dbReference type="Proteomes" id="UP000827976">
    <property type="component" value="Chromosome 19"/>
</dbReference>
<gene>
    <name evidence="1" type="ORF">IHE45_19G005300</name>
</gene>
<comment type="caution">
    <text evidence="1">The sequence shown here is derived from an EMBL/GenBank/DDBJ whole genome shotgun (WGS) entry which is preliminary data.</text>
</comment>
<sequence>MSFQLLFLLGFLLLSSAPPCSSAESPVCLAVYKEGGAPAVFRSPKCPRWTLLPDDLRRRPSSPGCHLAVHQGRRRSQEDRAVCALGMRIPFLGRLGVEEISVSLVAIFDGHNGEEASDMASKLLLEYFVLHMYFILDLIYSSVMKSSSERLTYSGVQNLIFQELNLDEGQRSQYMDIGRSRWMFPIVFERSFHMLMLKESLLRAIHDIEETFSEEALSKDLESGSTAIIILIADGHILTANIGDSKAIMCSEDPHHSSKVNSSKLRARIRRRATYSAEKNGKFRPAKFGIPSYLVKELTKDHHPSRDDERNRVEAAGGYVVEWAGVFRVNGELAVTRAIGDMAFKSYGVISNPEVTDWHAITSNDSYLVVASDGIFEKLTTQEVCDLLWDREMEVNVNLEFVPVLGQALADFIVKSAFERGTTDNMATIVVPLRSYAVPGVVLKAGCGPEGCFERSSRGSEKFIHGNSGNDAPCTSLMPVEYIDQIMLRFKRLLVAAKYKRVGCFYLSENLNETMDFAFQGPIGYQKDEAQDLSTALPASDRATYIGGGSPDLYDDHKFCSFIDIHHEPNKGQCASPEVFAKLLGLLDSIPYNETISESVQHEVPNLRYILKRRFDRGSYGEVWLAFRWNCSYDVDMPTKIKKKQFHSFSNFRLDRHNFNSSGEPSFEDPSDGNFFILKRIMVERGTAAYLSGLREKYFGEVFLNASLSLGSSMAAGSLTTLPIELRYAGDFILDPATTFPTNYRIFSGSYEEGLNHIARYVESFESDSKEIWLVFRYEGISLSKLIYTAKATKLTAADEMNRQARNIQVLHPSAWWHWLKTTEAGAMELQDIIWQLLMALKSCHDRNITHRDIKPENMIICFEDMETGKCLQEAPMGGKQYRLKMRIIDFGSAIDDVTLKYMYGSGPTRSEQTYEYTPPEALLNASWFREPKSVTLKYDMWSVGVVILELILGSPHVFQISDRTRALLDKHLEGWSEHTIELAYKLRSYMEMCILIPGISSQHHQNVRRDDPRKVWPASWKCSEESFSHQVKSRDPLGLGFPNAWALRLVRQLLVWHPEDRLNVDDALRHPYFQNHPERRAHGGE</sequence>
<organism evidence="1 2">
    <name type="scientific">Dioscorea alata</name>
    <name type="common">Purple yam</name>
    <dbReference type="NCBI Taxonomy" id="55571"/>
    <lineage>
        <taxon>Eukaryota</taxon>
        <taxon>Viridiplantae</taxon>
        <taxon>Streptophyta</taxon>
        <taxon>Embryophyta</taxon>
        <taxon>Tracheophyta</taxon>
        <taxon>Spermatophyta</taxon>
        <taxon>Magnoliopsida</taxon>
        <taxon>Liliopsida</taxon>
        <taxon>Dioscoreales</taxon>
        <taxon>Dioscoreaceae</taxon>
        <taxon>Dioscorea</taxon>
    </lineage>
</organism>
<dbReference type="EMBL" id="CM037029">
    <property type="protein sequence ID" value="KAH7652261.1"/>
    <property type="molecule type" value="Genomic_DNA"/>
</dbReference>
<protein>
    <submittedName>
        <fullName evidence="1">Protein phosphatase 2C family protein</fullName>
        <ecNumber evidence="1">3.1.3.16</ecNumber>
    </submittedName>
</protein>
<accession>A0ACB7TUF7</accession>
<evidence type="ECO:0000313" key="1">
    <source>
        <dbReference type="EMBL" id="KAH7652261.1"/>
    </source>
</evidence>
<proteinExistence type="predicted"/>